<organism evidence="2 3">
    <name type="scientific">Niastella soli</name>
    <dbReference type="NCBI Taxonomy" id="2821487"/>
    <lineage>
        <taxon>Bacteria</taxon>
        <taxon>Pseudomonadati</taxon>
        <taxon>Bacteroidota</taxon>
        <taxon>Chitinophagia</taxon>
        <taxon>Chitinophagales</taxon>
        <taxon>Chitinophagaceae</taxon>
        <taxon>Niastella</taxon>
    </lineage>
</organism>
<accession>A0ABS3YT33</accession>
<dbReference type="Proteomes" id="UP000677244">
    <property type="component" value="Unassembled WGS sequence"/>
</dbReference>
<name>A0ABS3YT33_9BACT</name>
<keyword evidence="3" id="KW-1185">Reference proteome</keyword>
<keyword evidence="1" id="KW-1133">Transmembrane helix</keyword>
<evidence type="ECO:0000313" key="2">
    <source>
        <dbReference type="EMBL" id="MBO9200590.1"/>
    </source>
</evidence>
<gene>
    <name evidence="2" type="ORF">J7I42_09980</name>
</gene>
<sequence length="164" mass="19241">MNVSIFDIKYKKLISWLMPQVLRKPKTIALLNALVSPVVFIYNLFLINRRNNLYKLMITPQVCYVEMALNDKYDSTNRKIKIVQPKRKDPLFLYKKIENKPVHLFTKNEVSQPKTILYLKGEASAFQYDFIVQVPATVSFNMNEMMAVIDNYILPDKVYKISIV</sequence>
<protein>
    <submittedName>
        <fullName evidence="2">Uncharacterized protein</fullName>
    </submittedName>
</protein>
<reference evidence="2 3" key="1">
    <citation type="submission" date="2021-03" db="EMBL/GenBank/DDBJ databases">
        <title>Assistant Professor.</title>
        <authorList>
            <person name="Huq M.A."/>
        </authorList>
    </citation>
    <scope>NUCLEOTIDE SEQUENCE [LARGE SCALE GENOMIC DNA]</scope>
    <source>
        <strain evidence="2 3">MAH-29</strain>
    </source>
</reference>
<keyword evidence="1" id="KW-0812">Transmembrane</keyword>
<dbReference type="EMBL" id="JAGHKO010000001">
    <property type="protein sequence ID" value="MBO9200590.1"/>
    <property type="molecule type" value="Genomic_DNA"/>
</dbReference>
<evidence type="ECO:0000256" key="1">
    <source>
        <dbReference type="SAM" id="Phobius"/>
    </source>
</evidence>
<keyword evidence="1" id="KW-0472">Membrane</keyword>
<comment type="caution">
    <text evidence="2">The sequence shown here is derived from an EMBL/GenBank/DDBJ whole genome shotgun (WGS) entry which is preliminary data.</text>
</comment>
<proteinExistence type="predicted"/>
<evidence type="ECO:0000313" key="3">
    <source>
        <dbReference type="Proteomes" id="UP000677244"/>
    </source>
</evidence>
<feature type="transmembrane region" description="Helical" evidence="1">
    <location>
        <begin position="28"/>
        <end position="47"/>
    </location>
</feature>
<dbReference type="RefSeq" id="WP_209138630.1">
    <property type="nucleotide sequence ID" value="NZ_JAGHKO010000001.1"/>
</dbReference>